<accession>A0A8J1JW16</accession>
<name>A0A8J1JW16_XENTR</name>
<dbReference type="AlphaFoldDB" id="A0A8J1JW16"/>
<sequence length="84" mass="9434">MSGIKGGRSHCHQKTYCPDPCHPHVVCKDPCHPQVVCKDPCQSTICCDPCQPAHHLHCQTVHCTQKVYCDPCNPCQPCQFYGKR</sequence>
<evidence type="ECO:0000313" key="3">
    <source>
        <dbReference type="Xenbase" id="XB-GENE-29098415"/>
    </source>
</evidence>
<dbReference type="KEGG" id="xtr:116412279"/>
<organism evidence="1 2">
    <name type="scientific">Xenopus tropicalis</name>
    <name type="common">Western clawed frog</name>
    <name type="synonym">Silurana tropicalis</name>
    <dbReference type="NCBI Taxonomy" id="8364"/>
    <lineage>
        <taxon>Eukaryota</taxon>
        <taxon>Metazoa</taxon>
        <taxon>Chordata</taxon>
        <taxon>Craniata</taxon>
        <taxon>Vertebrata</taxon>
        <taxon>Euteleostomi</taxon>
        <taxon>Amphibia</taxon>
        <taxon>Batrachia</taxon>
        <taxon>Anura</taxon>
        <taxon>Pipoidea</taxon>
        <taxon>Pipidae</taxon>
        <taxon>Xenopodinae</taxon>
        <taxon>Xenopus</taxon>
        <taxon>Silurana</taxon>
    </lineage>
</organism>
<dbReference type="RefSeq" id="XP_031762082.1">
    <property type="nucleotide sequence ID" value="XM_031906222.1"/>
</dbReference>
<protein>
    <submittedName>
        <fullName evidence="2">Small proline-rich protein 2B-like</fullName>
    </submittedName>
</protein>
<evidence type="ECO:0000313" key="1">
    <source>
        <dbReference type="Proteomes" id="UP000008143"/>
    </source>
</evidence>
<dbReference type="AGR" id="Xenbase:XB-GENE-29098415"/>
<evidence type="ECO:0000313" key="2">
    <source>
        <dbReference type="RefSeq" id="XP_031762082.1"/>
    </source>
</evidence>
<dbReference type="Proteomes" id="UP000008143">
    <property type="component" value="Chromosome 7"/>
</dbReference>
<dbReference type="OMA" id="CQSTICC"/>
<dbReference type="Xenbase" id="XB-GENE-29098415">
    <property type="gene designation" value="LOC116412279"/>
</dbReference>
<dbReference type="GeneID" id="116412279"/>
<proteinExistence type="predicted"/>
<reference evidence="2" key="1">
    <citation type="submission" date="2025-08" db="UniProtKB">
        <authorList>
            <consortium name="RefSeq"/>
        </authorList>
    </citation>
    <scope>IDENTIFICATION</scope>
    <source>
        <strain evidence="2">Nigerian</strain>
        <tissue evidence="2">Liver and blood</tissue>
    </source>
</reference>
<keyword evidence="1" id="KW-1185">Reference proteome</keyword>
<gene>
    <name evidence="2 3" type="primary">LOC116412279</name>
</gene>
<dbReference type="OrthoDB" id="9398492at2759"/>